<gene>
    <name evidence="9" type="primary">DSK1</name>
    <name evidence="9" type="ORF">AK812_SmicGene23836</name>
</gene>
<keyword evidence="2 6" id="KW-0547">Nucleotide-binding</keyword>
<feature type="compositionally biased region" description="Polar residues" evidence="7">
    <location>
        <begin position="3284"/>
        <end position="3295"/>
    </location>
</feature>
<evidence type="ECO:0000256" key="6">
    <source>
        <dbReference type="PROSITE-ProRule" id="PRU00283"/>
    </source>
</evidence>
<name>A0A1Q9DG97_SYMMI</name>
<evidence type="ECO:0000256" key="4">
    <source>
        <dbReference type="ARBA" id="ARBA00023175"/>
    </source>
</evidence>
<feature type="region of interest" description="Disordered" evidence="7">
    <location>
        <begin position="3261"/>
        <end position="3317"/>
    </location>
</feature>
<feature type="compositionally biased region" description="Pro residues" evidence="7">
    <location>
        <begin position="923"/>
        <end position="949"/>
    </location>
</feature>
<dbReference type="PANTHER" id="PTHR47971">
    <property type="entry name" value="KINESIN-RELATED PROTEIN 6"/>
    <property type="match status" value="1"/>
</dbReference>
<dbReference type="Pfam" id="PF00225">
    <property type="entry name" value="Kinesin"/>
    <property type="match status" value="1"/>
</dbReference>
<sequence length="3423" mass="370142">MAAAPASGAAAASTGPGPSAPSPVRGHAALPPVSDVLAELLQFPDETLWPALRDLVPEDLMRMHDLLGSAFADRMGLTPLRFQNPPPDVDMEDKTHAEVPPAAPDTNMTGPPAADTAADPNSDLLGLGEDGPPAPTSVPDYTPPETTRRSGYAEGGPLPNLGNQEVWNPAWLRQLDPSDLEQDTYDWVDVSPPLPRVMSENGPWSNREGWKIRVCSHIPLSPQTIRRPGYWPFADLFCIRPADHPSWLERQLPPQPVSHLPDIPPPPSPPRLDSPSLRPSLAAVQLRELLQAGSFAVRSDVRPQISVRALHSESPVHSPLQRGRASASWLDEALRSPSPLRPVSATPPSQPGSSSVSAFEVVSSAAPPHFGSIRPGPLAAALSIACPPTPVVSPNPVACPRRWADGRPNSAYRPRGFDEVRPCSAPSSPSLRIPVSSSTFSFSPPPVSSALPAPPLPRGTLPAQLLPAVARAPFTSASCLPSGARLQPVSPSSVHFPPVAAPAPKAGVALSTAGRVQSAMLALSARWVSILCALASASALFVDCQASSDPEAHMTRSIAKFAPSTLERYFDQWSSWSRHCELAGFHPASPPPGFLPDWIASRASAQGLATAPLKALRLGCAKRPACPCCVMPCRLHCAAPSPLHQHRESLPLSLSFVVWLEQSVLDPGTAPAQVLRLGFVLVCVWASLRWGDSIWVPPARLQYQLSVQALVGVSVRTKTTKRGMPWGLLAHGFLGSPASSWALRFLSCLRQAVSDTLALQPSRTLDFLPAVLSGSESRPLISEPWDRDRFVPWLRDLLCQHWSLHSREPLPPVFSLIAAQSLKATMLSWARQLSIESDARRIQGHHRLSGADRSVALYSRDDIIPMVRLQARVVAAFRSGFRPLQPVARGLVAPLDDFPVVLPSGSLPSLDSAALPPDCLPDVPVPPPVTRPPAPTDSPPPLPVLPGPSAPASEDDLVSLSSEESEAPPADQDEVEDWEADLVEKAAIKAASAAPWLMHNPRSNVVHFAQTCTSDTLRSIRMLRQDGSAVHVRPACGAQTCQMIPGPLLSAPPAGSVLCLRGACFSRLSISAASSAFAFIAMAFEGNASGSGGFDPPGRYFVQRAAAASEPGPEPTPSLLPEDSDDDSLSDHGNQASTDPPPAASGPGFVVASDSYVSSLPSPGPSPGSWATVGDMSTGSEMVDQLSRLRPDTRDRIVQLCTRMGSPPLPKAPKSSFPPARPASAVPKADAPRVQTDDFGFPLAAVPDPTEPTAVACVAVDFGIMPPASRLDDTSALADFLSSISAPDTLAAAIKSAGFHTLGSLAFALSDPSDPDEVMQFIRVILKIPDADATATFRPDVSCLRRTILEACSIAPPRAASANAPSQLLPTAPAASGSHKLTATEFLALRKDYLKKYPGELLTPANTPSVEMLSLIKQHHEAGQSVWVPWRQRTSESDFLQWEESRRPRSDRQMLRSLLDMPNEVDGPTYNFRLDGPSESVLRRCLDLFATALALLDLVHLATIKRFNDKFFTLATTPPSDTTLRAPVLQEVVHADRAVWMAVSALVRDQAWSLTDSLNEAPPSSAAVPPESPCPAPPRTPAPCAQPSRIPPARLFLDLFAGASSPVTRAMAALGRMCFQPVDLLSGEHIDLLHDETFASLRRLCASGLVGAAAAAPPCSAFSRSRLLPGGPPPIRTISHPRGKDRLSPPQATELATSSLIHVRCRELLALVAARGGLIWLENPTSSLLWLDSQVMAWCRTHTPFASTVAACAHSVPAHKSWTFMCNHDSISSVASTCTHPLGFHPALSGKRSSDGTFLTRQTAQYPSSLASLLASVANASPFVDKGQAGHSVRGWTSLLPTAPCWPPPSGRVEDGAGLCSSATPFPPTQSDVLGGLRKVWCKRLLDSGLHQQIASRLLSGSKTNPLSEAELAPFLADLRTFLHVESDSTWKSLVSVLDGQPFRLNLWHCLSLLCSDPDSDYFHVLREGVPLGVGSTIPVCPVMHPPAAPDAVRLPLEHCESAWKSALDNADLVESLLQDEVDAGWIREVPGGDAELRRLYQPTAVGKLGLVLAPGRPPRLVVDSSVSGVTSNTHLPNRSANPSLMDVRRSVPISDSLDQLVALVLDVAKAHRRMLIRPADRGLLCFRHAGRLYQSITLNFGARVSSFFWARCAGLLMRLLKRLLRVRHSSWIYVDDLLALFDRLSAPLWASVVVVLLLCLKIPMSWHKGTLSPSVVWIGWQMDFECFTVRLDPSKLSRLVALANQVLNSRTCPVRDLERLTGKLLWLSSLFRCFRPSLAPLYADQHSFTPVLTAVSPEKWQALCDNVDSHLVLLRSVGIAAIPVGSKLLRVGQTALTCRRDLCRVIPDQRRLWVQSSCPSRSVCQLSDSSCQVIRMWLDLAVSGSDVRSLILPPRLECTAFADACADASSVGMGGFVRLHDGRQLFFQTQLANPQMLRLFQWLPPDCSLQSYIATWELASQAALLLLLHRLLGDGHLPCHAIFRSDNSAAESASWKGLSMALGLCSVLRAFFALQESLRISVHVDHIPGISNDIADGLSRGHDPSSFGFSPSESVDIDWPLLDGLLVRFPCSPVRPQPKGRESKQSDRMNVGIPSNRRSGQPGQNAGLARPRSPETKTGANRARSPALGKSSAPNPSGPGARTSIASGGPVGSGSLGKSAQPTVRRVTSSTVEEIRRIDANREQRRRQAEEVRRSRQEEAALLGAQCGGHVPDIDFHRMIQNYRQQCPQPVHFEPLDPAAPDGVLVCVRKRPIMQHEVTNSELDCVTACNPCAVVHETKLKVDGITKCLESHQFEFDRVFDEECTTEDVYTTVASPVVPWVLAKGGRATLFAYGQTGSGKTFTMTGIQRLLTEQLFEHVRRSSALDLTVSISFFEIYGGRPYDLLNNRQRLETLEDANNEVQIAGLVERGTANPQEMQQCIDLGNSLRTTQGTAINRDSSRSHAICVVFLRKTGGGSIHGKVTLVDLAGSERAADSKSSIRQRRVEGAQINKSLLALKECIRAMGDRREAHVPFRASKLTLVLRDAFISRGPAKTIMIACISPGMASADHSVNTLRYSDRLKEHPRSGKTVEDGDSAAGRRLSTGIRTQSPDRKLQSQRRSPSPTKLERGAIAGARQRPNSGTVPDLSKDEVFDLHSEEELLDEDEEYEDKPPAPSQGGPAVPGGPSALAPASQVFPSQAWAESRHWEDRIVTQHMHALQEDARLLTKESELLSQVQQGAAYDLEWYALEVDKIVRRKVEVYMNLMEDLAVFKAQLKRDETHQAAPRRLSRADARAEGPQPAPSTLNVPQTSPRLQAAMDGNPCPQRTPRTPRLHAGELPTDVRCFELSTKRQLLGISCNDEKDECTPQMRLLHSNMHALPAPYTAAVFDIFRFRIRDDLSSDRETFYQDAGALLDASEAAQLKSPRNCGEGAYAYLLGDEL</sequence>
<feature type="compositionally biased region" description="Polar residues" evidence="7">
    <location>
        <begin position="2657"/>
        <end position="2673"/>
    </location>
</feature>
<evidence type="ECO:0000256" key="1">
    <source>
        <dbReference type="ARBA" id="ARBA00022701"/>
    </source>
</evidence>
<dbReference type="GO" id="GO:0008017">
    <property type="term" value="F:microtubule binding"/>
    <property type="evidence" value="ECO:0007669"/>
    <property type="project" value="InterPro"/>
</dbReference>
<feature type="region of interest" description="Disordered" evidence="7">
    <location>
        <begin position="2574"/>
        <end position="2693"/>
    </location>
</feature>
<feature type="compositionally biased region" description="Basic and acidic residues" evidence="7">
    <location>
        <begin position="3060"/>
        <end position="3073"/>
    </location>
</feature>
<dbReference type="PROSITE" id="PS00411">
    <property type="entry name" value="KINESIN_MOTOR_1"/>
    <property type="match status" value="1"/>
</dbReference>
<dbReference type="GO" id="GO:0007018">
    <property type="term" value="P:microtubule-based movement"/>
    <property type="evidence" value="ECO:0007669"/>
    <property type="project" value="InterPro"/>
</dbReference>
<evidence type="ECO:0000313" key="10">
    <source>
        <dbReference type="Proteomes" id="UP000186817"/>
    </source>
</evidence>
<dbReference type="GO" id="GO:0003777">
    <property type="term" value="F:microtubule motor activity"/>
    <property type="evidence" value="ECO:0007669"/>
    <property type="project" value="InterPro"/>
</dbReference>
<feature type="region of interest" description="Disordered" evidence="7">
    <location>
        <begin position="91"/>
        <end position="164"/>
    </location>
</feature>
<dbReference type="InterPro" id="IPR001752">
    <property type="entry name" value="Kinesin_motor_dom"/>
</dbReference>
<dbReference type="Proteomes" id="UP000186817">
    <property type="component" value="Unassembled WGS sequence"/>
</dbReference>
<feature type="region of interest" description="Disordered" evidence="7">
    <location>
        <begin position="913"/>
        <end position="976"/>
    </location>
</feature>
<evidence type="ECO:0000256" key="7">
    <source>
        <dbReference type="SAM" id="MobiDB-lite"/>
    </source>
</evidence>
<evidence type="ECO:0000256" key="2">
    <source>
        <dbReference type="ARBA" id="ARBA00022741"/>
    </source>
</evidence>
<proteinExistence type="inferred from homology"/>
<feature type="binding site" evidence="6">
    <location>
        <begin position="2835"/>
        <end position="2842"/>
    </location>
    <ligand>
        <name>ATP</name>
        <dbReference type="ChEBI" id="CHEBI:30616"/>
    </ligand>
</feature>
<keyword evidence="4 6" id="KW-0505">Motor protein</keyword>
<dbReference type="EMBL" id="LSRX01000554">
    <property type="protein sequence ID" value="OLP94185.1"/>
    <property type="molecule type" value="Genomic_DNA"/>
</dbReference>
<evidence type="ECO:0000313" key="9">
    <source>
        <dbReference type="EMBL" id="OLP94185.1"/>
    </source>
</evidence>
<evidence type="ECO:0000259" key="8">
    <source>
        <dbReference type="PROSITE" id="PS50067"/>
    </source>
</evidence>
<feature type="region of interest" description="Disordered" evidence="7">
    <location>
        <begin position="1665"/>
        <end position="1691"/>
    </location>
</feature>
<evidence type="ECO:0000256" key="5">
    <source>
        <dbReference type="ARBA" id="ARBA00061030"/>
    </source>
</evidence>
<dbReference type="SUPFAM" id="SSF52540">
    <property type="entry name" value="P-loop containing nucleoside triphosphate hydrolases"/>
    <property type="match status" value="1"/>
</dbReference>
<feature type="compositionally biased region" description="Acidic residues" evidence="7">
    <location>
        <begin position="3141"/>
        <end position="3150"/>
    </location>
</feature>
<evidence type="ECO:0000256" key="3">
    <source>
        <dbReference type="ARBA" id="ARBA00022840"/>
    </source>
</evidence>
<feature type="region of interest" description="Disordered" evidence="7">
    <location>
        <begin position="249"/>
        <end position="277"/>
    </location>
</feature>
<protein>
    <submittedName>
        <fullName evidence="9">Diatom spindle kinesin-1</fullName>
    </submittedName>
</protein>
<dbReference type="OrthoDB" id="3176171at2759"/>
<organism evidence="9 10">
    <name type="scientific">Symbiodinium microadriaticum</name>
    <name type="common">Dinoflagellate</name>
    <name type="synonym">Zooxanthella microadriatica</name>
    <dbReference type="NCBI Taxonomy" id="2951"/>
    <lineage>
        <taxon>Eukaryota</taxon>
        <taxon>Sar</taxon>
        <taxon>Alveolata</taxon>
        <taxon>Dinophyceae</taxon>
        <taxon>Suessiales</taxon>
        <taxon>Symbiodiniaceae</taxon>
        <taxon>Symbiodinium</taxon>
    </lineage>
</organism>
<dbReference type="PRINTS" id="PR00380">
    <property type="entry name" value="KINESINHEAVY"/>
</dbReference>
<dbReference type="InterPro" id="IPR027640">
    <property type="entry name" value="Kinesin-like_fam"/>
</dbReference>
<keyword evidence="1" id="KW-0493">Microtubule</keyword>
<feature type="region of interest" description="Disordered" evidence="7">
    <location>
        <begin position="1558"/>
        <end position="1584"/>
    </location>
</feature>
<reference evidence="9 10" key="1">
    <citation type="submission" date="2016-02" db="EMBL/GenBank/DDBJ databases">
        <title>Genome analysis of coral dinoflagellate symbionts highlights evolutionary adaptations to a symbiotic lifestyle.</title>
        <authorList>
            <person name="Aranda M."/>
            <person name="Li Y."/>
            <person name="Liew Y.J."/>
            <person name="Baumgarten S."/>
            <person name="Simakov O."/>
            <person name="Wilson M."/>
            <person name="Piel J."/>
            <person name="Ashoor H."/>
            <person name="Bougouffa S."/>
            <person name="Bajic V.B."/>
            <person name="Ryu T."/>
            <person name="Ravasi T."/>
            <person name="Bayer T."/>
            <person name="Micklem G."/>
            <person name="Kim H."/>
            <person name="Bhak J."/>
            <person name="Lajeunesse T.C."/>
            <person name="Voolstra C.R."/>
        </authorList>
    </citation>
    <scope>NUCLEOTIDE SEQUENCE [LARGE SCALE GENOMIC DNA]</scope>
    <source>
        <strain evidence="9 10">CCMP2467</strain>
    </source>
</reference>
<dbReference type="CDD" id="cd01367">
    <property type="entry name" value="KISc_KIF2_like"/>
    <property type="match status" value="1"/>
</dbReference>
<comment type="caution">
    <text evidence="9">The sequence shown here is derived from an EMBL/GenBank/DDBJ whole genome shotgun (WGS) entry which is preliminary data.</text>
</comment>
<dbReference type="GO" id="GO:0005874">
    <property type="term" value="C:microtubule"/>
    <property type="evidence" value="ECO:0007669"/>
    <property type="project" value="UniProtKB-KW"/>
</dbReference>
<feature type="compositionally biased region" description="Pro residues" evidence="7">
    <location>
        <begin position="262"/>
        <end position="272"/>
    </location>
</feature>
<feature type="compositionally biased region" description="Basic and acidic residues" evidence="7">
    <location>
        <begin position="3128"/>
        <end position="3140"/>
    </location>
</feature>
<accession>A0A1Q9DG97</accession>
<feature type="region of interest" description="Disordered" evidence="7">
    <location>
        <begin position="3060"/>
        <end position="3175"/>
    </location>
</feature>
<feature type="compositionally biased region" description="Low complexity" evidence="7">
    <location>
        <begin position="1"/>
        <end position="17"/>
    </location>
</feature>
<dbReference type="InterPro" id="IPR027417">
    <property type="entry name" value="P-loop_NTPase"/>
</dbReference>
<dbReference type="Gene3D" id="3.40.850.10">
    <property type="entry name" value="Kinesin motor domain"/>
    <property type="match status" value="1"/>
</dbReference>
<feature type="region of interest" description="Disordered" evidence="7">
    <location>
        <begin position="1106"/>
        <end position="1176"/>
    </location>
</feature>
<dbReference type="PANTHER" id="PTHR47971:SF20">
    <property type="entry name" value="KINESIN-LIKE PROTEIN KIF24"/>
    <property type="match status" value="1"/>
</dbReference>
<keyword evidence="3 6" id="KW-0067">ATP-binding</keyword>
<dbReference type="PROSITE" id="PS50067">
    <property type="entry name" value="KINESIN_MOTOR_2"/>
    <property type="match status" value="1"/>
</dbReference>
<dbReference type="FunFam" id="3.40.850.10:FF:000012">
    <property type="entry name" value="Kinesin-like protein"/>
    <property type="match status" value="1"/>
</dbReference>
<feature type="compositionally biased region" description="Pro residues" evidence="7">
    <location>
        <begin position="1570"/>
        <end position="1581"/>
    </location>
</feature>
<keyword evidence="10" id="KW-1185">Reference proteome</keyword>
<comment type="similarity">
    <text evidence="5">Belongs to the TRAFAC class myosin-kinesin ATPase superfamily. Kinesin family. KIN-13 subfamily.</text>
</comment>
<feature type="compositionally biased region" description="Basic and acidic residues" evidence="7">
    <location>
        <begin position="2674"/>
        <end position="2693"/>
    </location>
</feature>
<dbReference type="SMART" id="SM00129">
    <property type="entry name" value="KISc"/>
    <property type="match status" value="1"/>
</dbReference>
<feature type="compositionally biased region" description="Low complexity" evidence="7">
    <location>
        <begin position="111"/>
        <end position="120"/>
    </location>
</feature>
<dbReference type="GO" id="GO:0007019">
    <property type="term" value="P:microtubule depolymerization"/>
    <property type="evidence" value="ECO:0007669"/>
    <property type="project" value="TreeGrafter"/>
</dbReference>
<dbReference type="InterPro" id="IPR019821">
    <property type="entry name" value="Kinesin_motor_CS"/>
</dbReference>
<feature type="region of interest" description="Disordered" evidence="7">
    <location>
        <begin position="1203"/>
        <end position="1231"/>
    </location>
</feature>
<feature type="domain" description="Kinesin motor" evidence="8">
    <location>
        <begin position="2744"/>
        <end position="3065"/>
    </location>
</feature>
<dbReference type="GO" id="GO:0005524">
    <property type="term" value="F:ATP binding"/>
    <property type="evidence" value="ECO:0007669"/>
    <property type="project" value="UniProtKB-UniRule"/>
</dbReference>
<feature type="compositionally biased region" description="Acidic residues" evidence="7">
    <location>
        <begin position="953"/>
        <end position="976"/>
    </location>
</feature>
<dbReference type="InterPro" id="IPR036961">
    <property type="entry name" value="Kinesin_motor_dom_sf"/>
</dbReference>
<feature type="region of interest" description="Disordered" evidence="7">
    <location>
        <begin position="1"/>
        <end position="29"/>
    </location>
</feature>